<organism evidence="2 3">
    <name type="scientific">Mesorhizobium mediterraneum</name>
    <dbReference type="NCBI Taxonomy" id="43617"/>
    <lineage>
        <taxon>Bacteria</taxon>
        <taxon>Pseudomonadati</taxon>
        <taxon>Pseudomonadota</taxon>
        <taxon>Alphaproteobacteria</taxon>
        <taxon>Hyphomicrobiales</taxon>
        <taxon>Phyllobacteriaceae</taxon>
        <taxon>Mesorhizobium</taxon>
    </lineage>
</organism>
<dbReference type="RefSeq" id="WP_095483082.1">
    <property type="nucleotide sequence ID" value="NZ_CP088154.1"/>
</dbReference>
<dbReference type="AlphaFoldDB" id="A0AB36RFQ0"/>
<comment type="caution">
    <text evidence="2">The sequence shown here is derived from an EMBL/GenBank/DDBJ whole genome shotgun (WGS) entry which is preliminary data.</text>
</comment>
<protein>
    <recommendedName>
        <fullName evidence="4">DUF5673 domain-containing protein</fullName>
    </recommendedName>
</protein>
<feature type="transmembrane region" description="Helical" evidence="1">
    <location>
        <begin position="74"/>
        <end position="94"/>
    </location>
</feature>
<name>A0AB36RFQ0_9HYPH</name>
<reference evidence="3" key="1">
    <citation type="submission" date="2017-08" db="EMBL/GenBank/DDBJ databases">
        <title>Mesorhizobium wenxinae sp. nov., a novel rhizobial species isolated from root nodules of chickpea (Cicer arietinum L.).</title>
        <authorList>
            <person name="Zhang J."/>
        </authorList>
    </citation>
    <scope>NUCLEOTIDE SEQUENCE [LARGE SCALE GENOMIC DNA]</scope>
    <source>
        <strain evidence="3">USDA 3392</strain>
    </source>
</reference>
<evidence type="ECO:0000313" key="2">
    <source>
        <dbReference type="EMBL" id="PAQ03769.1"/>
    </source>
</evidence>
<dbReference type="Proteomes" id="UP000216215">
    <property type="component" value="Unassembled WGS sequence"/>
</dbReference>
<dbReference type="Pfam" id="PF19865">
    <property type="entry name" value="DUF6338"/>
    <property type="match status" value="1"/>
</dbReference>
<evidence type="ECO:0008006" key="4">
    <source>
        <dbReference type="Google" id="ProtNLM"/>
    </source>
</evidence>
<keyword evidence="1" id="KW-0812">Transmembrane</keyword>
<dbReference type="InterPro" id="IPR045919">
    <property type="entry name" value="DUF6338"/>
</dbReference>
<keyword evidence="1" id="KW-0472">Membrane</keyword>
<sequence length="202" mass="22696">MGNFLSLDAIYVALVFVVPGYIISSFRAHFITGQRLDGHDYFVRLLTLSALNFTLSGWTIYLAIAWNAEPVTRMLLWLLVLAVSPALIGFVSGLGSKAEWLRKVYGWLKLSPLHIIPTSWEYQFSTLSEAWVYVVLKDSTTFAGYWGGKSFASSRPEERDLLIEQVFEVPNDGPWTPTNKSVLIGSGEIRTVEFTPVERNKG</sequence>
<gene>
    <name evidence="2" type="ORF">CIT25_02930</name>
</gene>
<dbReference type="EMBL" id="NPKI01000007">
    <property type="protein sequence ID" value="PAQ03769.1"/>
    <property type="molecule type" value="Genomic_DNA"/>
</dbReference>
<proteinExistence type="predicted"/>
<keyword evidence="3" id="KW-1185">Reference proteome</keyword>
<evidence type="ECO:0000256" key="1">
    <source>
        <dbReference type="SAM" id="Phobius"/>
    </source>
</evidence>
<evidence type="ECO:0000313" key="3">
    <source>
        <dbReference type="Proteomes" id="UP000216215"/>
    </source>
</evidence>
<accession>A0AB36RFQ0</accession>
<feature type="transmembrane region" description="Helical" evidence="1">
    <location>
        <begin position="6"/>
        <end position="24"/>
    </location>
</feature>
<keyword evidence="1" id="KW-1133">Transmembrane helix</keyword>
<feature type="transmembrane region" description="Helical" evidence="1">
    <location>
        <begin position="45"/>
        <end position="68"/>
    </location>
</feature>